<evidence type="ECO:0000313" key="7">
    <source>
        <dbReference type="Proteomes" id="UP000287910"/>
    </source>
</evidence>
<evidence type="ECO:0000256" key="3">
    <source>
        <dbReference type="ARBA" id="ARBA00022573"/>
    </source>
</evidence>
<gene>
    <name evidence="6" type="ORF">EK386_04380</name>
</gene>
<dbReference type="PANTHER" id="PTHR43588:SF1">
    <property type="entry name" value="COBALT-PRECORRIN-8 METHYLMUTASE"/>
    <property type="match status" value="1"/>
</dbReference>
<evidence type="ECO:0000256" key="4">
    <source>
        <dbReference type="ARBA" id="ARBA00023235"/>
    </source>
</evidence>
<reference evidence="6 7" key="1">
    <citation type="submission" date="2018-12" db="EMBL/GenBank/DDBJ databases">
        <title>Lysinibacillus antri sp. nov., isolated from a cave soil.</title>
        <authorList>
            <person name="Narsing Rao M.P."/>
            <person name="Zhang H."/>
            <person name="Dong Z.-Y."/>
            <person name="Niu X.-K."/>
            <person name="Zhang K."/>
            <person name="Fang B.-Z."/>
            <person name="Kang Y.-Q."/>
            <person name="Xiao M."/>
            <person name="Li W.-J."/>
        </authorList>
    </citation>
    <scope>NUCLEOTIDE SEQUENCE [LARGE SCALE GENOMIC DNA]</scope>
    <source>
        <strain evidence="6 7">SYSU K30002</strain>
    </source>
</reference>
<protein>
    <submittedName>
        <fullName evidence="6">Precorrin-8X methylmutase</fullName>
    </submittedName>
</protein>
<dbReference type="RefSeq" id="WP_126657808.1">
    <property type="nucleotide sequence ID" value="NZ_RYYR01000004.1"/>
</dbReference>
<dbReference type="GO" id="GO:0009236">
    <property type="term" value="P:cobalamin biosynthetic process"/>
    <property type="evidence" value="ECO:0007669"/>
    <property type="project" value="UniProtKB-UniPathway"/>
</dbReference>
<dbReference type="SUPFAM" id="SSF63965">
    <property type="entry name" value="Precorrin-8X methylmutase CbiC/CobH"/>
    <property type="match status" value="1"/>
</dbReference>
<dbReference type="Proteomes" id="UP000287910">
    <property type="component" value="Unassembled WGS sequence"/>
</dbReference>
<evidence type="ECO:0000256" key="2">
    <source>
        <dbReference type="ARBA" id="ARBA00009774"/>
    </source>
</evidence>
<feature type="domain" description="Cobalamin biosynthesis precorrin-8X methylmutase CobH/CbiC" evidence="5">
    <location>
        <begin position="20"/>
        <end position="213"/>
    </location>
</feature>
<dbReference type="GO" id="GO:0016993">
    <property type="term" value="F:precorrin-8X methylmutase activity"/>
    <property type="evidence" value="ECO:0007669"/>
    <property type="project" value="InterPro"/>
</dbReference>
<dbReference type="UniPathway" id="UPA00148"/>
<accession>A0A432LEV2</accession>
<keyword evidence="7" id="KW-1185">Reference proteome</keyword>
<sequence length="224" mass="24305">MANMNFNTDFVPLTVDPDKIYDYSFSIIKEEMGEHPFTDEQWLVVRRVIHASADFELGRSMIFTDDAIEAGIQSILAGRHVVADVQMIESGSGRKRFQKHGGDLHCYIADEDVAKEAKALGTTRAIISMQKATKLQEGGIYAIGNAPTALLELIRLIKEGLAKPDLIIGMPVGFVSAAESKAELALLKGIPFITNVGRKGGSTVTVAALNAISLMADERAKQTK</sequence>
<proteinExistence type="inferred from homology"/>
<keyword evidence="3" id="KW-0169">Cobalamin biosynthesis</keyword>
<comment type="caution">
    <text evidence="6">The sequence shown here is derived from an EMBL/GenBank/DDBJ whole genome shotgun (WGS) entry which is preliminary data.</text>
</comment>
<dbReference type="AlphaFoldDB" id="A0A432LEV2"/>
<evidence type="ECO:0000259" key="5">
    <source>
        <dbReference type="Pfam" id="PF02570"/>
    </source>
</evidence>
<comment type="pathway">
    <text evidence="1">Cofactor biosynthesis; adenosylcobalamin biosynthesis.</text>
</comment>
<keyword evidence="4" id="KW-0413">Isomerase</keyword>
<evidence type="ECO:0000256" key="1">
    <source>
        <dbReference type="ARBA" id="ARBA00004953"/>
    </source>
</evidence>
<organism evidence="6 7">
    <name type="scientific">Lysinibacillus antri</name>
    <dbReference type="NCBI Taxonomy" id="2498145"/>
    <lineage>
        <taxon>Bacteria</taxon>
        <taxon>Bacillati</taxon>
        <taxon>Bacillota</taxon>
        <taxon>Bacilli</taxon>
        <taxon>Bacillales</taxon>
        <taxon>Bacillaceae</taxon>
        <taxon>Lysinibacillus</taxon>
    </lineage>
</organism>
<dbReference type="PANTHER" id="PTHR43588">
    <property type="entry name" value="COBALT-PRECORRIN-8 METHYLMUTASE"/>
    <property type="match status" value="1"/>
</dbReference>
<evidence type="ECO:0000313" key="6">
    <source>
        <dbReference type="EMBL" id="RUL55568.1"/>
    </source>
</evidence>
<dbReference type="EMBL" id="RYYR01000004">
    <property type="protein sequence ID" value="RUL55568.1"/>
    <property type="molecule type" value="Genomic_DNA"/>
</dbReference>
<dbReference type="Gene3D" id="3.40.50.10230">
    <property type="entry name" value="Cobalamin biosynthesis CobH/CbiC, precorrin-8X methylmutase"/>
    <property type="match status" value="1"/>
</dbReference>
<dbReference type="InterPro" id="IPR003722">
    <property type="entry name" value="Cbl_synth_CobH/CbiC"/>
</dbReference>
<dbReference type="InterPro" id="IPR036588">
    <property type="entry name" value="CobH/CbiC_sf"/>
</dbReference>
<dbReference type="Pfam" id="PF02570">
    <property type="entry name" value="CbiC"/>
    <property type="match status" value="1"/>
</dbReference>
<comment type="similarity">
    <text evidence="2">Belongs to the CobH/CbiC family.</text>
</comment>
<name>A0A432LEV2_9BACI</name>